<dbReference type="GO" id="GO:0009432">
    <property type="term" value="P:SOS response"/>
    <property type="evidence" value="ECO:0007669"/>
    <property type="project" value="UniProtKB-UniRule"/>
</dbReference>
<dbReference type="HAMAP" id="MF_00365">
    <property type="entry name" value="RecF"/>
    <property type="match status" value="1"/>
</dbReference>
<keyword evidence="5 6" id="KW-0238">DNA-binding</keyword>
<dbReference type="Gene3D" id="1.20.1050.90">
    <property type="entry name" value="RecF/RecN/SMC, N-terminal domain"/>
    <property type="match status" value="1"/>
</dbReference>
<dbReference type="InterPro" id="IPR042174">
    <property type="entry name" value="RecF_2"/>
</dbReference>
<dbReference type="GO" id="GO:0003697">
    <property type="term" value="F:single-stranded DNA binding"/>
    <property type="evidence" value="ECO:0007669"/>
    <property type="project" value="UniProtKB-UniRule"/>
</dbReference>
<comment type="similarity">
    <text evidence="6">Belongs to the RecF family.</text>
</comment>
<sequence length="377" mass="43413">MKDLLGRFLVTLGMTIIMFIQKLRLQNFRNYSKKEFEFSGGTTLIVGKNTVGKTNILEAVYLLATGKSFRAGLESEMIAYESEIARVKGRISDGEPATQKAQSRAESTDLEIILTRGEVAGEKVARKKFLVNGIAKRMFDFVGNLKAVYFRPEDLELVTNSPSLRRKYLDQVLFQVDKEYGRNSLSYEKAVRQRNKLLENIRENGVPRSQLLFWNQLLIRNGEYITNLREEYINFVNNFEYPVSNIKYLLEYNKNIISPARLEEYAEEEIAAAATLVGPHRDDFTFRLKDRDLNAFGSRGEQRMGVLWLKLCELEFIAQKTGQRPMLLLDDIFSELDEEHRNLVLEIIPNQQTIINTTDFGLIGDRDLKGLEVIKLE</sequence>
<dbReference type="PANTHER" id="PTHR32182">
    <property type="entry name" value="DNA REPLICATION AND REPAIR PROTEIN RECF"/>
    <property type="match status" value="1"/>
</dbReference>
<dbReference type="Pfam" id="PF02463">
    <property type="entry name" value="SMC_N"/>
    <property type="match status" value="1"/>
</dbReference>
<gene>
    <name evidence="6" type="primary">recF</name>
    <name evidence="8" type="ORF">COT44_02785</name>
</gene>
<dbReference type="InterPro" id="IPR001238">
    <property type="entry name" value="DNA-binding_RecF"/>
</dbReference>
<dbReference type="GO" id="GO:0006260">
    <property type="term" value="P:DNA replication"/>
    <property type="evidence" value="ECO:0007669"/>
    <property type="project" value="UniProtKB-UniRule"/>
</dbReference>
<feature type="domain" description="RecF/RecN/SMC N-terminal" evidence="7">
    <location>
        <begin position="19"/>
        <end position="352"/>
    </location>
</feature>
<dbReference type="EMBL" id="PEYO01000016">
    <property type="protein sequence ID" value="PIU03528.1"/>
    <property type="molecule type" value="Genomic_DNA"/>
</dbReference>
<comment type="function">
    <text evidence="6">The RecF protein is involved in DNA metabolism; it is required for DNA replication and normal SOS inducibility. RecF binds preferentially to single-stranded, linear DNA. It also seems to bind ATP.</text>
</comment>
<evidence type="ECO:0000256" key="3">
    <source>
        <dbReference type="ARBA" id="ARBA00022741"/>
    </source>
</evidence>
<organism evidence="8 9">
    <name type="scientific">Candidatus Shapirobacteria bacterium CG08_land_8_20_14_0_20_39_18</name>
    <dbReference type="NCBI Taxonomy" id="1974883"/>
    <lineage>
        <taxon>Bacteria</taxon>
        <taxon>Candidatus Shapironibacteriota</taxon>
    </lineage>
</organism>
<evidence type="ECO:0000259" key="7">
    <source>
        <dbReference type="Pfam" id="PF02463"/>
    </source>
</evidence>
<evidence type="ECO:0000256" key="2">
    <source>
        <dbReference type="ARBA" id="ARBA00022705"/>
    </source>
</evidence>
<dbReference type="GO" id="GO:0005737">
    <property type="term" value="C:cytoplasm"/>
    <property type="evidence" value="ECO:0007669"/>
    <property type="project" value="UniProtKB-SubCell"/>
</dbReference>
<comment type="caution">
    <text evidence="8">The sequence shown here is derived from an EMBL/GenBank/DDBJ whole genome shotgun (WGS) entry which is preliminary data.</text>
</comment>
<reference evidence="9" key="1">
    <citation type="submission" date="2017-09" db="EMBL/GenBank/DDBJ databases">
        <title>Depth-based differentiation of microbial function through sediment-hosted aquifers and enrichment of novel symbionts in the deep terrestrial subsurface.</title>
        <authorList>
            <person name="Probst A.J."/>
            <person name="Ladd B."/>
            <person name="Jarett J.K."/>
            <person name="Geller-Mcgrath D.E."/>
            <person name="Sieber C.M.K."/>
            <person name="Emerson J.B."/>
            <person name="Anantharaman K."/>
            <person name="Thomas B.C."/>
            <person name="Malmstrom R."/>
            <person name="Stieglmeier M."/>
            <person name="Klingl A."/>
            <person name="Woyke T."/>
            <person name="Ryan C.M."/>
            <person name="Banfield J.F."/>
        </authorList>
    </citation>
    <scope>NUCLEOTIDE SEQUENCE [LARGE SCALE GENOMIC DNA]</scope>
</reference>
<evidence type="ECO:0000313" key="9">
    <source>
        <dbReference type="Proteomes" id="UP000228996"/>
    </source>
</evidence>
<protein>
    <recommendedName>
        <fullName evidence="6">DNA replication and repair protein RecF</fullName>
    </recommendedName>
</protein>
<dbReference type="PANTHER" id="PTHR32182:SF0">
    <property type="entry name" value="DNA REPLICATION AND REPAIR PROTEIN RECF"/>
    <property type="match status" value="1"/>
</dbReference>
<keyword evidence="2 6" id="KW-0235">DNA replication</keyword>
<keyword evidence="4 6" id="KW-0067">ATP-binding</keyword>
<dbReference type="Gene3D" id="3.40.50.300">
    <property type="entry name" value="P-loop containing nucleotide triphosphate hydrolases"/>
    <property type="match status" value="1"/>
</dbReference>
<evidence type="ECO:0000256" key="6">
    <source>
        <dbReference type="HAMAP-Rule" id="MF_00365"/>
    </source>
</evidence>
<dbReference type="SUPFAM" id="SSF52540">
    <property type="entry name" value="P-loop containing nucleoside triphosphate hydrolases"/>
    <property type="match status" value="1"/>
</dbReference>
<keyword evidence="6" id="KW-0227">DNA damage</keyword>
<comment type="subcellular location">
    <subcellularLocation>
        <location evidence="6">Cytoplasm</location>
    </subcellularLocation>
</comment>
<keyword evidence="1 6" id="KW-0963">Cytoplasm</keyword>
<dbReference type="GO" id="GO:0000731">
    <property type="term" value="P:DNA synthesis involved in DNA repair"/>
    <property type="evidence" value="ECO:0007669"/>
    <property type="project" value="TreeGrafter"/>
</dbReference>
<evidence type="ECO:0000313" key="8">
    <source>
        <dbReference type="EMBL" id="PIU03528.1"/>
    </source>
</evidence>
<evidence type="ECO:0000256" key="1">
    <source>
        <dbReference type="ARBA" id="ARBA00022490"/>
    </source>
</evidence>
<keyword evidence="3 6" id="KW-0547">Nucleotide-binding</keyword>
<dbReference type="GO" id="GO:0006302">
    <property type="term" value="P:double-strand break repair"/>
    <property type="evidence" value="ECO:0007669"/>
    <property type="project" value="TreeGrafter"/>
</dbReference>
<dbReference type="AlphaFoldDB" id="A0A2M6XCX0"/>
<name>A0A2M6XCX0_9BACT</name>
<dbReference type="Proteomes" id="UP000228996">
    <property type="component" value="Unassembled WGS sequence"/>
</dbReference>
<evidence type="ECO:0000256" key="5">
    <source>
        <dbReference type="ARBA" id="ARBA00023125"/>
    </source>
</evidence>
<keyword evidence="6" id="KW-0742">SOS response</keyword>
<comment type="caution">
    <text evidence="6">Lacks conserved residue(s) required for the propagation of feature annotation.</text>
</comment>
<dbReference type="GO" id="GO:0005524">
    <property type="term" value="F:ATP binding"/>
    <property type="evidence" value="ECO:0007669"/>
    <property type="project" value="UniProtKB-UniRule"/>
</dbReference>
<dbReference type="InterPro" id="IPR027417">
    <property type="entry name" value="P-loop_NTPase"/>
</dbReference>
<evidence type="ECO:0000256" key="4">
    <source>
        <dbReference type="ARBA" id="ARBA00022840"/>
    </source>
</evidence>
<proteinExistence type="inferred from homology"/>
<keyword evidence="6" id="KW-0234">DNA repair</keyword>
<accession>A0A2M6XCX0</accession>
<dbReference type="NCBIfam" id="TIGR00611">
    <property type="entry name" value="recf"/>
    <property type="match status" value="1"/>
</dbReference>
<dbReference type="InterPro" id="IPR003395">
    <property type="entry name" value="RecF/RecN/SMC_N"/>
</dbReference>